<keyword evidence="5" id="KW-0520">NAD</keyword>
<feature type="binding site" evidence="5 8">
    <location>
        <position position="414"/>
    </location>
    <ligand>
        <name>substrate</name>
    </ligand>
</feature>
<dbReference type="AlphaFoldDB" id="A0A2N9L2A5"/>
<feature type="binding site" evidence="5 9">
    <location>
        <position position="355"/>
    </location>
    <ligand>
        <name>Zn(2+)</name>
        <dbReference type="ChEBI" id="CHEBI:29105"/>
    </ligand>
</feature>
<dbReference type="PIRSF" id="PIRSF000099">
    <property type="entry name" value="Histidinol_dh"/>
    <property type="match status" value="1"/>
</dbReference>
<evidence type="ECO:0000256" key="3">
    <source>
        <dbReference type="ARBA" id="ARBA00022833"/>
    </source>
</evidence>
<evidence type="ECO:0000256" key="1">
    <source>
        <dbReference type="ARBA" id="ARBA00010178"/>
    </source>
</evidence>
<dbReference type="UniPathway" id="UPA00031">
    <property type="reaction ID" value="UER00014"/>
</dbReference>
<dbReference type="Pfam" id="PF00815">
    <property type="entry name" value="Histidinol_dh"/>
    <property type="match status" value="1"/>
</dbReference>
<dbReference type="Gene3D" id="1.20.5.1300">
    <property type="match status" value="1"/>
</dbReference>
<dbReference type="EMBL" id="OKRB01000001">
    <property type="protein sequence ID" value="SPE17380.1"/>
    <property type="molecule type" value="Genomic_DNA"/>
</dbReference>
<evidence type="ECO:0000256" key="5">
    <source>
        <dbReference type="HAMAP-Rule" id="MF_01024"/>
    </source>
</evidence>
<comment type="caution">
    <text evidence="5">Lacks conserved residue(s) required for the propagation of feature annotation.</text>
</comment>
<feature type="binding site" evidence="5 8">
    <location>
        <position position="355"/>
    </location>
    <ligand>
        <name>substrate</name>
    </ligand>
</feature>
<sequence length="447" mass="47523">MRLIRTTGRSARAAAETLAKLERRGGAALESVLPVVKRIVADVRRHGDRALLRYARKFDGFSGSGKSLDALRVTQDEMRSAWKTIDPALRDGLTTAAKQIRAFAKKQMPGSWKASPVAGLLTGQLVRPLGSVGCYVPSGRHPLPSTLLMTAIPAQVAGVRRIVAVSPKPATETLAAAHLLGIAEFYRLGGAHAVAALAYGTESLPRVDKIVGPGSLYVTAAKRLVAFDCAIDMLAGPTEIVVTSEHGSPADIASDLVAQAEHDPEALAVFVTTREELARKVIAEAKELSRDNSVAREALERNGVAIVAGSVEEARRITNLLAPEHLTVDTANDVKWVENAGSVFVGRWSAQPLGDYISGPNHTLPTGGMARVRGGLSVNDFVKLITVQEYAEQGVRALGPKAALLAEAEGLTGHAEAIRTRLGRAVKRPRLAARGARGKRMQGRKRG</sequence>
<dbReference type="GO" id="GO:0004399">
    <property type="term" value="F:histidinol dehydrogenase activity"/>
    <property type="evidence" value="ECO:0007669"/>
    <property type="project" value="UniProtKB-UniRule"/>
</dbReference>
<protein>
    <recommendedName>
        <fullName evidence="5">Histidinol dehydrogenase</fullName>
        <shortName evidence="5">HDH</shortName>
        <ecNumber evidence="5">1.1.1.23</ecNumber>
    </recommendedName>
</protein>
<dbReference type="HAMAP" id="MF_01024">
    <property type="entry name" value="HisD"/>
    <property type="match status" value="1"/>
</dbReference>
<evidence type="ECO:0000256" key="8">
    <source>
        <dbReference type="PIRSR" id="PIRSR000099-3"/>
    </source>
</evidence>
<feature type="binding site" evidence="5 8">
    <location>
        <position position="325"/>
    </location>
    <ligand>
        <name>substrate</name>
    </ligand>
</feature>
<feature type="binding site" evidence="5 9">
    <location>
        <position position="262"/>
    </location>
    <ligand>
        <name>Zn(2+)</name>
        <dbReference type="ChEBI" id="CHEBI:29105"/>
    </ligand>
</feature>
<comment type="cofactor">
    <cofactor evidence="5 9">
        <name>Zn(2+)</name>
        <dbReference type="ChEBI" id="CHEBI:29105"/>
    </cofactor>
    <text evidence="5 9">Binds 1 zinc ion per subunit.</text>
</comment>
<dbReference type="InterPro" id="IPR012131">
    <property type="entry name" value="Hstdl_DH"/>
</dbReference>
<evidence type="ECO:0000256" key="6">
    <source>
        <dbReference type="PIRNR" id="PIRNR000099"/>
    </source>
</evidence>
<comment type="similarity">
    <text evidence="1 5 6 10">Belongs to the histidinol dehydrogenase family.</text>
</comment>
<evidence type="ECO:0000313" key="11">
    <source>
        <dbReference type="EMBL" id="SPE17380.1"/>
    </source>
</evidence>
<reference evidence="12" key="1">
    <citation type="submission" date="2018-02" db="EMBL/GenBank/DDBJ databases">
        <authorList>
            <person name="Hausmann B."/>
        </authorList>
    </citation>
    <scope>NUCLEOTIDE SEQUENCE [LARGE SCALE GENOMIC DNA]</scope>
    <source>
        <strain evidence="12">Peat soil MAG SbA5</strain>
    </source>
</reference>
<comment type="catalytic activity">
    <reaction evidence="5">
        <text>L-histidinol + 2 NAD(+) + H2O = L-histidine + 2 NADH + 3 H(+)</text>
        <dbReference type="Rhea" id="RHEA:20641"/>
        <dbReference type="ChEBI" id="CHEBI:15377"/>
        <dbReference type="ChEBI" id="CHEBI:15378"/>
        <dbReference type="ChEBI" id="CHEBI:57540"/>
        <dbReference type="ChEBI" id="CHEBI:57595"/>
        <dbReference type="ChEBI" id="CHEBI:57699"/>
        <dbReference type="ChEBI" id="CHEBI:57945"/>
        <dbReference type="EC" id="1.1.1.23"/>
    </reaction>
</comment>
<dbReference type="Proteomes" id="UP000239735">
    <property type="component" value="Unassembled WGS sequence"/>
</dbReference>
<dbReference type="PANTHER" id="PTHR21256:SF2">
    <property type="entry name" value="HISTIDINE BIOSYNTHESIS TRIFUNCTIONAL PROTEIN"/>
    <property type="match status" value="1"/>
</dbReference>
<dbReference type="InterPro" id="IPR022695">
    <property type="entry name" value="Histidinol_DH_monofunct"/>
</dbReference>
<evidence type="ECO:0000256" key="7">
    <source>
        <dbReference type="PIRSR" id="PIRSR000099-1"/>
    </source>
</evidence>
<gene>
    <name evidence="5 11" type="primary">hisD</name>
    <name evidence="11" type="ORF">SBA5_10066</name>
</gene>
<feature type="binding site" evidence="5 9">
    <location>
        <position position="414"/>
    </location>
    <ligand>
        <name>Zn(2+)</name>
        <dbReference type="ChEBI" id="CHEBI:29105"/>
    </ligand>
</feature>
<dbReference type="NCBIfam" id="TIGR00069">
    <property type="entry name" value="hisD"/>
    <property type="match status" value="1"/>
</dbReference>
<feature type="active site" description="Proton acceptor" evidence="5 7">
    <location>
        <position position="325"/>
    </location>
</feature>
<dbReference type="PRINTS" id="PR00083">
    <property type="entry name" value="HOLDHDRGNASE"/>
</dbReference>
<dbReference type="PANTHER" id="PTHR21256">
    <property type="entry name" value="HISTIDINOL DEHYDROGENASE HDH"/>
    <property type="match status" value="1"/>
</dbReference>
<feature type="active site" description="Proton acceptor" evidence="5 7">
    <location>
        <position position="324"/>
    </location>
</feature>
<dbReference type="FunFam" id="3.40.50.1980:FF:000001">
    <property type="entry name" value="Histidinol dehydrogenase"/>
    <property type="match status" value="1"/>
</dbReference>
<evidence type="ECO:0000256" key="10">
    <source>
        <dbReference type="RuleBase" id="RU004175"/>
    </source>
</evidence>
<feature type="binding site" evidence="5 8">
    <location>
        <position position="259"/>
    </location>
    <ligand>
        <name>substrate</name>
    </ligand>
</feature>
<dbReference type="OrthoDB" id="9805269at2"/>
<dbReference type="GO" id="GO:0005737">
    <property type="term" value="C:cytoplasm"/>
    <property type="evidence" value="ECO:0007669"/>
    <property type="project" value="TreeGrafter"/>
</dbReference>
<accession>A0A2N9L2A5</accession>
<evidence type="ECO:0000313" key="12">
    <source>
        <dbReference type="Proteomes" id="UP000239735"/>
    </source>
</evidence>
<evidence type="ECO:0000256" key="4">
    <source>
        <dbReference type="ARBA" id="ARBA00023002"/>
    </source>
</evidence>
<keyword evidence="5" id="KW-0368">Histidine biosynthesis</keyword>
<dbReference type="Gene3D" id="3.40.50.1980">
    <property type="entry name" value="Nitrogenase molybdenum iron protein domain"/>
    <property type="match status" value="2"/>
</dbReference>
<feature type="binding site" evidence="5 8">
    <location>
        <position position="262"/>
    </location>
    <ligand>
        <name>substrate</name>
    </ligand>
</feature>
<evidence type="ECO:0000256" key="2">
    <source>
        <dbReference type="ARBA" id="ARBA00022723"/>
    </source>
</evidence>
<feature type="binding site" evidence="5 9">
    <location>
        <position position="259"/>
    </location>
    <ligand>
        <name>Zn(2+)</name>
        <dbReference type="ChEBI" id="CHEBI:29105"/>
    </ligand>
</feature>
<dbReference type="GO" id="GO:0000105">
    <property type="term" value="P:L-histidine biosynthetic process"/>
    <property type="evidence" value="ECO:0007669"/>
    <property type="project" value="UniProtKB-UniRule"/>
</dbReference>
<organism evidence="11 12">
    <name type="scientific">Candidatus Sulfuritelmatomonas gaucii</name>
    <dbReference type="NCBI Taxonomy" id="2043161"/>
    <lineage>
        <taxon>Bacteria</taxon>
        <taxon>Pseudomonadati</taxon>
        <taxon>Acidobacteriota</taxon>
        <taxon>Terriglobia</taxon>
        <taxon>Terriglobales</taxon>
        <taxon>Acidobacteriaceae</taxon>
        <taxon>Candidatus Sulfuritelmatomonas</taxon>
    </lineage>
</organism>
<feature type="binding site" evidence="5 8">
    <location>
        <position position="409"/>
    </location>
    <ligand>
        <name>substrate</name>
    </ligand>
</feature>
<dbReference type="EC" id="1.1.1.23" evidence="5"/>
<keyword evidence="5" id="KW-0028">Amino-acid biosynthesis</keyword>
<dbReference type="InterPro" id="IPR016161">
    <property type="entry name" value="Ald_DH/histidinol_DH"/>
</dbReference>
<keyword evidence="4 5" id="KW-0560">Oxidoreductase</keyword>
<comment type="function">
    <text evidence="5">Catalyzes the sequential NAD-dependent oxidations of L-histidinol to L-histidinaldehyde and then to L-histidine.</text>
</comment>
<keyword evidence="3 5" id="KW-0862">Zinc</keyword>
<feature type="binding site" evidence="5 8">
    <location>
        <position position="238"/>
    </location>
    <ligand>
        <name>substrate</name>
    </ligand>
</feature>
<name>A0A2N9L2A5_9BACT</name>
<dbReference type="GO" id="GO:0008270">
    <property type="term" value="F:zinc ion binding"/>
    <property type="evidence" value="ECO:0007669"/>
    <property type="project" value="UniProtKB-UniRule"/>
</dbReference>
<dbReference type="CDD" id="cd06572">
    <property type="entry name" value="Histidinol_dh"/>
    <property type="match status" value="1"/>
</dbReference>
<dbReference type="GO" id="GO:0051287">
    <property type="term" value="F:NAD binding"/>
    <property type="evidence" value="ECO:0007669"/>
    <property type="project" value="InterPro"/>
</dbReference>
<dbReference type="SUPFAM" id="SSF53720">
    <property type="entry name" value="ALDH-like"/>
    <property type="match status" value="1"/>
</dbReference>
<keyword evidence="2 5" id="KW-0479">Metal-binding</keyword>
<evidence type="ECO:0000256" key="9">
    <source>
        <dbReference type="PIRSR" id="PIRSR000099-4"/>
    </source>
</evidence>
<comment type="pathway">
    <text evidence="5">Amino-acid biosynthesis; L-histidine biosynthesis; L-histidine from 5-phospho-alpha-D-ribose 1-diphosphate: step 9/9.</text>
</comment>
<proteinExistence type="inferred from homology"/>